<comment type="caution">
    <text evidence="1">The sequence shown here is derived from an EMBL/GenBank/DDBJ whole genome shotgun (WGS) entry which is preliminary data.</text>
</comment>
<organism evidence="1 2">
    <name type="scientific">Trichonephila clavata</name>
    <name type="common">Joro spider</name>
    <name type="synonym">Nephila clavata</name>
    <dbReference type="NCBI Taxonomy" id="2740835"/>
    <lineage>
        <taxon>Eukaryota</taxon>
        <taxon>Metazoa</taxon>
        <taxon>Ecdysozoa</taxon>
        <taxon>Arthropoda</taxon>
        <taxon>Chelicerata</taxon>
        <taxon>Arachnida</taxon>
        <taxon>Araneae</taxon>
        <taxon>Araneomorphae</taxon>
        <taxon>Entelegynae</taxon>
        <taxon>Araneoidea</taxon>
        <taxon>Nephilidae</taxon>
        <taxon>Trichonephila</taxon>
    </lineage>
</organism>
<proteinExistence type="predicted"/>
<sequence length="95" mass="10824">MIDLEIAFKEMDFNKSIGMDGIHGQMFVNLSQMGRSFLLGICNTSWNDGKLPRDWKETHSIPIRKKNLTNQLMTPAVIDQSHQHLVQTHGEDCLA</sequence>
<accession>A0A8X6LZ33</accession>
<protein>
    <submittedName>
        <fullName evidence="1">Uncharacterized protein</fullName>
    </submittedName>
</protein>
<reference evidence="1" key="1">
    <citation type="submission" date="2020-07" db="EMBL/GenBank/DDBJ databases">
        <title>Multicomponent nature underlies the extraordinary mechanical properties of spider dragline silk.</title>
        <authorList>
            <person name="Kono N."/>
            <person name="Nakamura H."/>
            <person name="Mori M."/>
            <person name="Yoshida Y."/>
            <person name="Ohtoshi R."/>
            <person name="Malay A.D."/>
            <person name="Moran D.A.P."/>
            <person name="Tomita M."/>
            <person name="Numata K."/>
            <person name="Arakawa K."/>
        </authorList>
    </citation>
    <scope>NUCLEOTIDE SEQUENCE</scope>
</reference>
<keyword evidence="2" id="KW-1185">Reference proteome</keyword>
<dbReference type="AlphaFoldDB" id="A0A8X6LZ33"/>
<dbReference type="EMBL" id="BMAO01008747">
    <property type="protein sequence ID" value="GFR25987.1"/>
    <property type="molecule type" value="Genomic_DNA"/>
</dbReference>
<name>A0A8X6LZ33_TRICU</name>
<evidence type="ECO:0000313" key="2">
    <source>
        <dbReference type="Proteomes" id="UP000887116"/>
    </source>
</evidence>
<dbReference type="Proteomes" id="UP000887116">
    <property type="component" value="Unassembled WGS sequence"/>
</dbReference>
<dbReference type="OrthoDB" id="6781486at2759"/>
<gene>
    <name evidence="1" type="ORF">TNCT_529481</name>
</gene>
<evidence type="ECO:0000313" key="1">
    <source>
        <dbReference type="EMBL" id="GFR25987.1"/>
    </source>
</evidence>